<dbReference type="RefSeq" id="WP_178978743.1">
    <property type="nucleotide sequence ID" value="NZ_JABXYR010000002.1"/>
</dbReference>
<evidence type="ECO:0000313" key="14">
    <source>
        <dbReference type="EMBL" id="NWO23867.1"/>
    </source>
</evidence>
<feature type="binding site" evidence="12">
    <location>
        <position position="126"/>
    </location>
    <ligand>
        <name>[4Fe-4S] cluster</name>
        <dbReference type="ChEBI" id="CHEBI:49883"/>
        <note>4Fe-4S-S-AdoMet</note>
    </ligand>
</feature>
<gene>
    <name evidence="12 14" type="primary">rlmN</name>
    <name evidence="14" type="ORF">HW270_07280</name>
</gene>
<dbReference type="InterPro" id="IPR048641">
    <property type="entry name" value="RlmN_N"/>
</dbReference>
<keyword evidence="8 12" id="KW-0819">tRNA processing</keyword>
<accession>A0A7Y8VSS5</accession>
<evidence type="ECO:0000256" key="2">
    <source>
        <dbReference type="ARBA" id="ARBA00022485"/>
    </source>
</evidence>
<evidence type="ECO:0000256" key="9">
    <source>
        <dbReference type="ARBA" id="ARBA00022723"/>
    </source>
</evidence>
<feature type="domain" description="Radical SAM core" evidence="13">
    <location>
        <begin position="105"/>
        <end position="335"/>
    </location>
</feature>
<comment type="catalytic activity">
    <reaction evidence="12">
        <text>adenosine(2503) in 23S rRNA + 2 reduced [2Fe-2S]-[ferredoxin] + 2 S-adenosyl-L-methionine = 2-methyladenosine(2503) in 23S rRNA + 5'-deoxyadenosine + L-methionine + 2 oxidized [2Fe-2S]-[ferredoxin] + S-adenosyl-L-homocysteine</text>
        <dbReference type="Rhea" id="RHEA:42916"/>
        <dbReference type="Rhea" id="RHEA-COMP:10000"/>
        <dbReference type="Rhea" id="RHEA-COMP:10001"/>
        <dbReference type="Rhea" id="RHEA-COMP:10152"/>
        <dbReference type="Rhea" id="RHEA-COMP:10282"/>
        <dbReference type="ChEBI" id="CHEBI:17319"/>
        <dbReference type="ChEBI" id="CHEBI:33737"/>
        <dbReference type="ChEBI" id="CHEBI:33738"/>
        <dbReference type="ChEBI" id="CHEBI:57844"/>
        <dbReference type="ChEBI" id="CHEBI:57856"/>
        <dbReference type="ChEBI" id="CHEBI:59789"/>
        <dbReference type="ChEBI" id="CHEBI:74411"/>
        <dbReference type="ChEBI" id="CHEBI:74497"/>
        <dbReference type="EC" id="2.1.1.192"/>
    </reaction>
</comment>
<dbReference type="SUPFAM" id="SSF102114">
    <property type="entry name" value="Radical SAM enzymes"/>
    <property type="match status" value="1"/>
</dbReference>
<dbReference type="PIRSF" id="PIRSF006004">
    <property type="entry name" value="CHP00048"/>
    <property type="match status" value="1"/>
</dbReference>
<dbReference type="Gene3D" id="1.10.150.530">
    <property type="match status" value="1"/>
</dbReference>
<dbReference type="InterPro" id="IPR004383">
    <property type="entry name" value="rRNA_lsu_MTrfase_RlmN/Cfr"/>
</dbReference>
<evidence type="ECO:0000259" key="13">
    <source>
        <dbReference type="PROSITE" id="PS51918"/>
    </source>
</evidence>
<dbReference type="Pfam" id="PF04055">
    <property type="entry name" value="Radical_SAM"/>
    <property type="match status" value="1"/>
</dbReference>
<dbReference type="PANTHER" id="PTHR30544">
    <property type="entry name" value="23S RRNA METHYLTRANSFERASE"/>
    <property type="match status" value="1"/>
</dbReference>
<evidence type="ECO:0000313" key="15">
    <source>
        <dbReference type="Proteomes" id="UP000526307"/>
    </source>
</evidence>
<dbReference type="GO" id="GO:0000049">
    <property type="term" value="F:tRNA binding"/>
    <property type="evidence" value="ECO:0007669"/>
    <property type="project" value="UniProtKB-UniRule"/>
</dbReference>
<feature type="active site" description="S-methylcysteine intermediate" evidence="12">
    <location>
        <position position="340"/>
    </location>
</feature>
<keyword evidence="12" id="KW-1015">Disulfide bond</keyword>
<proteinExistence type="inferred from homology"/>
<keyword evidence="3 12" id="KW-0963">Cytoplasm</keyword>
<dbReference type="AlphaFoldDB" id="A0A7Y8VSS5"/>
<evidence type="ECO:0000256" key="1">
    <source>
        <dbReference type="ARBA" id="ARBA00004496"/>
    </source>
</evidence>
<keyword evidence="5 12" id="KW-0489">Methyltransferase</keyword>
<feature type="binding site" evidence="12">
    <location>
        <position position="297"/>
    </location>
    <ligand>
        <name>S-adenosyl-L-methionine</name>
        <dbReference type="ChEBI" id="CHEBI:59789"/>
    </ligand>
</feature>
<name>A0A7Y8VSS5_9FIRM</name>
<dbReference type="Pfam" id="PF21016">
    <property type="entry name" value="RlmN_N"/>
    <property type="match status" value="1"/>
</dbReference>
<feature type="binding site" evidence="12">
    <location>
        <begin position="166"/>
        <end position="167"/>
    </location>
    <ligand>
        <name>S-adenosyl-L-methionine</name>
        <dbReference type="ChEBI" id="CHEBI:59789"/>
    </ligand>
</feature>
<reference evidence="14 15" key="1">
    <citation type="submission" date="2020-06" db="EMBL/GenBank/DDBJ databases">
        <title>Mogibacterium timidum strain W9173 genomic sequence.</title>
        <authorList>
            <person name="Wade W.G."/>
            <person name="Johnston C.D."/>
            <person name="Chen T."/>
            <person name="Dewhirst F.E."/>
        </authorList>
    </citation>
    <scope>NUCLEOTIDE SEQUENCE [LARGE SCALE GENOMIC DNA]</scope>
    <source>
        <strain evidence="14 15">W9173</strain>
    </source>
</reference>
<organism evidence="14 15">
    <name type="scientific">Mogibacterium timidum</name>
    <dbReference type="NCBI Taxonomy" id="35519"/>
    <lineage>
        <taxon>Bacteria</taxon>
        <taxon>Bacillati</taxon>
        <taxon>Bacillota</taxon>
        <taxon>Clostridia</taxon>
        <taxon>Peptostreptococcales</taxon>
        <taxon>Anaerovoracaceae</taxon>
        <taxon>Mogibacterium</taxon>
    </lineage>
</organism>
<dbReference type="HAMAP" id="MF_01849">
    <property type="entry name" value="RNA_methyltr_RlmN"/>
    <property type="match status" value="1"/>
</dbReference>
<keyword evidence="10 12" id="KW-0408">Iron</keyword>
<dbReference type="PROSITE" id="PS51918">
    <property type="entry name" value="RADICAL_SAM"/>
    <property type="match status" value="1"/>
</dbReference>
<comment type="caution">
    <text evidence="14">The sequence shown here is derived from an EMBL/GenBank/DDBJ whole genome shotgun (WGS) entry which is preliminary data.</text>
</comment>
<feature type="binding site" evidence="12">
    <location>
        <position position="123"/>
    </location>
    <ligand>
        <name>[4Fe-4S] cluster</name>
        <dbReference type="ChEBI" id="CHEBI:49883"/>
        <note>4Fe-4S-S-AdoMet</note>
    </ligand>
</feature>
<evidence type="ECO:0000256" key="12">
    <source>
        <dbReference type="HAMAP-Rule" id="MF_01849"/>
    </source>
</evidence>
<dbReference type="InterPro" id="IPR027492">
    <property type="entry name" value="RNA_MTrfase_RlmN"/>
</dbReference>
<dbReference type="SFLD" id="SFLDS00029">
    <property type="entry name" value="Radical_SAM"/>
    <property type="match status" value="1"/>
</dbReference>
<keyword evidence="15" id="KW-1185">Reference proteome</keyword>
<dbReference type="GO" id="GO:0070475">
    <property type="term" value="P:rRNA base methylation"/>
    <property type="evidence" value="ECO:0007669"/>
    <property type="project" value="UniProtKB-UniRule"/>
</dbReference>
<feature type="active site" description="Proton acceptor" evidence="12">
    <location>
        <position position="99"/>
    </location>
</feature>
<sequence>MSEDNKNNSKLNIADFDPDELAGVVSSYGEKKFRAKQIFEWISKGVDSFDEMSNLPVRLRGALAQDYYIDMPGAVTVQESKQDGTCKCLFEFSDGARVEAVYMKYNYGNSICISSQVGCRMGCSFCASTRKGLDRSLTGGEMLAQVLKMRRLTGEDIGHVVIMGIGEPFDNYEGLSKFISLINSKQGYNLGMRNITVSTCGLVPMIEQFGKDFPQVNLAVSLHAPNDDIRRRTMPIARRYAYEDLITACRTYTESTKRRITFEYALIDGVNDQREHALELASHLKGWLTHVNLIPLNEVDGTGYLTSNRETVRSFAWTLEEHSIAVSVRRTLGTDIDAACGQLRLR</sequence>
<dbReference type="FunFam" id="3.20.20.70:FF:000014">
    <property type="entry name" value="Probable dual-specificity RNA methyltransferase RlmN"/>
    <property type="match status" value="1"/>
</dbReference>
<keyword evidence="4 12" id="KW-0698">rRNA processing</keyword>
<evidence type="ECO:0000256" key="11">
    <source>
        <dbReference type="ARBA" id="ARBA00023014"/>
    </source>
</evidence>
<comment type="similarity">
    <text evidence="12">Belongs to the radical SAM superfamily. RlmN family.</text>
</comment>
<dbReference type="InterPro" id="IPR007197">
    <property type="entry name" value="rSAM"/>
</dbReference>
<dbReference type="SFLD" id="SFLDF00275">
    <property type="entry name" value="adenosine_C2_methyltransferase"/>
    <property type="match status" value="1"/>
</dbReference>
<dbReference type="Gene3D" id="3.20.20.70">
    <property type="entry name" value="Aldolase class I"/>
    <property type="match status" value="1"/>
</dbReference>
<comment type="miscellaneous">
    <text evidence="12">Reaction proceeds by a ping-pong mechanism involving intermediate methylation of a conserved cysteine residue.</text>
</comment>
<dbReference type="GO" id="GO:0019843">
    <property type="term" value="F:rRNA binding"/>
    <property type="evidence" value="ECO:0007669"/>
    <property type="project" value="UniProtKB-UniRule"/>
</dbReference>
<comment type="cofactor">
    <cofactor evidence="12">
        <name>[4Fe-4S] cluster</name>
        <dbReference type="ChEBI" id="CHEBI:49883"/>
    </cofactor>
    <text evidence="12">Binds 1 [4Fe-4S] cluster. The cluster is coordinated with 3 cysteines and an exchangeable S-adenosyl-L-methionine.</text>
</comment>
<dbReference type="GO" id="GO:0002935">
    <property type="term" value="F:tRNA (adenine(37)-C2)-methyltransferase activity"/>
    <property type="evidence" value="ECO:0007669"/>
    <property type="project" value="UniProtKB-UniRule"/>
</dbReference>
<feature type="binding site" evidence="12">
    <location>
        <position position="198"/>
    </location>
    <ligand>
        <name>S-adenosyl-L-methionine</name>
        <dbReference type="ChEBI" id="CHEBI:59789"/>
    </ligand>
</feature>
<evidence type="ECO:0000256" key="3">
    <source>
        <dbReference type="ARBA" id="ARBA00022490"/>
    </source>
</evidence>
<evidence type="ECO:0000256" key="8">
    <source>
        <dbReference type="ARBA" id="ARBA00022694"/>
    </source>
</evidence>
<feature type="binding site" evidence="12">
    <location>
        <begin position="221"/>
        <end position="223"/>
    </location>
    <ligand>
        <name>S-adenosyl-L-methionine</name>
        <dbReference type="ChEBI" id="CHEBI:59789"/>
    </ligand>
</feature>
<dbReference type="EC" id="2.1.1.192" evidence="12"/>
<comment type="caution">
    <text evidence="12">Lacks conserved residue(s) required for the propagation of feature annotation.</text>
</comment>
<evidence type="ECO:0000256" key="10">
    <source>
        <dbReference type="ARBA" id="ARBA00023004"/>
    </source>
</evidence>
<evidence type="ECO:0000256" key="4">
    <source>
        <dbReference type="ARBA" id="ARBA00022552"/>
    </source>
</evidence>
<dbReference type="InterPro" id="IPR058240">
    <property type="entry name" value="rSAM_sf"/>
</dbReference>
<comment type="function">
    <text evidence="12">Specifically methylates position 2 of adenine 2503 in 23S rRNA and position 2 of adenine 37 in tRNAs.</text>
</comment>
<dbReference type="PANTHER" id="PTHR30544:SF5">
    <property type="entry name" value="RADICAL SAM CORE DOMAIN-CONTAINING PROTEIN"/>
    <property type="match status" value="1"/>
</dbReference>
<keyword evidence="7 12" id="KW-0949">S-adenosyl-L-methionine</keyword>
<dbReference type="NCBIfam" id="TIGR00048">
    <property type="entry name" value="rRNA_mod_RlmN"/>
    <property type="match status" value="1"/>
</dbReference>
<dbReference type="Proteomes" id="UP000526307">
    <property type="component" value="Unassembled WGS sequence"/>
</dbReference>
<dbReference type="EMBL" id="JABXYR010000002">
    <property type="protein sequence ID" value="NWO23867.1"/>
    <property type="molecule type" value="Genomic_DNA"/>
</dbReference>
<dbReference type="SFLD" id="SFLDG01062">
    <property type="entry name" value="methyltransferase_(Class_A)"/>
    <property type="match status" value="1"/>
</dbReference>
<dbReference type="GO" id="GO:0051539">
    <property type="term" value="F:4 iron, 4 sulfur cluster binding"/>
    <property type="evidence" value="ECO:0007669"/>
    <property type="project" value="UniProtKB-UniRule"/>
</dbReference>
<feature type="binding site" evidence="12">
    <location>
        <position position="119"/>
    </location>
    <ligand>
        <name>[4Fe-4S] cluster</name>
        <dbReference type="ChEBI" id="CHEBI:49883"/>
        <note>4Fe-4S-S-AdoMet</note>
    </ligand>
</feature>
<dbReference type="GO" id="GO:0030488">
    <property type="term" value="P:tRNA methylation"/>
    <property type="evidence" value="ECO:0007669"/>
    <property type="project" value="UniProtKB-UniRule"/>
</dbReference>
<dbReference type="GO" id="GO:0070040">
    <property type="term" value="F:rRNA (adenine(2503)-C2-)-methyltransferase activity"/>
    <property type="evidence" value="ECO:0007669"/>
    <property type="project" value="UniProtKB-UniRule"/>
</dbReference>
<protein>
    <recommendedName>
        <fullName evidence="12">Probable dual-specificity RNA methyltransferase RlmN</fullName>
        <ecNumber evidence="12">2.1.1.192</ecNumber>
    </recommendedName>
    <alternativeName>
        <fullName evidence="12">23S rRNA (adenine(2503)-C(2))-methyltransferase</fullName>
    </alternativeName>
    <alternativeName>
        <fullName evidence="12">23S rRNA m2A2503 methyltransferase</fullName>
    </alternativeName>
    <alternativeName>
        <fullName evidence="12">Ribosomal RNA large subunit methyltransferase N</fullName>
    </alternativeName>
    <alternativeName>
        <fullName evidence="12">tRNA (adenine(37)-C(2))-methyltransferase</fullName>
    </alternativeName>
    <alternativeName>
        <fullName evidence="12">tRNA m2A37 methyltransferase</fullName>
    </alternativeName>
</protein>
<keyword evidence="9 12" id="KW-0479">Metal-binding</keyword>
<dbReference type="GO" id="GO:0005737">
    <property type="term" value="C:cytoplasm"/>
    <property type="evidence" value="ECO:0007669"/>
    <property type="project" value="UniProtKB-SubCell"/>
</dbReference>
<keyword evidence="6 12" id="KW-0808">Transferase</keyword>
<keyword evidence="2 12" id="KW-0004">4Fe-4S</keyword>
<comment type="catalytic activity">
    <reaction evidence="12">
        <text>adenosine(37) in tRNA + 2 reduced [2Fe-2S]-[ferredoxin] + 2 S-adenosyl-L-methionine = 2-methyladenosine(37) in tRNA + 5'-deoxyadenosine + L-methionine + 2 oxidized [2Fe-2S]-[ferredoxin] + S-adenosyl-L-homocysteine</text>
        <dbReference type="Rhea" id="RHEA:43332"/>
        <dbReference type="Rhea" id="RHEA-COMP:10000"/>
        <dbReference type="Rhea" id="RHEA-COMP:10001"/>
        <dbReference type="Rhea" id="RHEA-COMP:10162"/>
        <dbReference type="Rhea" id="RHEA-COMP:10485"/>
        <dbReference type="ChEBI" id="CHEBI:17319"/>
        <dbReference type="ChEBI" id="CHEBI:33737"/>
        <dbReference type="ChEBI" id="CHEBI:33738"/>
        <dbReference type="ChEBI" id="CHEBI:57844"/>
        <dbReference type="ChEBI" id="CHEBI:57856"/>
        <dbReference type="ChEBI" id="CHEBI:59789"/>
        <dbReference type="ChEBI" id="CHEBI:74411"/>
        <dbReference type="ChEBI" id="CHEBI:74497"/>
        <dbReference type="EC" id="2.1.1.192"/>
    </reaction>
</comment>
<keyword evidence="11 12" id="KW-0411">Iron-sulfur</keyword>
<evidence type="ECO:0000256" key="7">
    <source>
        <dbReference type="ARBA" id="ARBA00022691"/>
    </source>
</evidence>
<dbReference type="InterPro" id="IPR013785">
    <property type="entry name" value="Aldolase_TIM"/>
</dbReference>
<dbReference type="CDD" id="cd01335">
    <property type="entry name" value="Radical_SAM"/>
    <property type="match status" value="1"/>
</dbReference>
<comment type="subcellular location">
    <subcellularLocation>
        <location evidence="1 12">Cytoplasm</location>
    </subcellularLocation>
</comment>
<dbReference type="GO" id="GO:0046872">
    <property type="term" value="F:metal ion binding"/>
    <property type="evidence" value="ECO:0007669"/>
    <property type="project" value="UniProtKB-KW"/>
</dbReference>
<evidence type="ECO:0000256" key="6">
    <source>
        <dbReference type="ARBA" id="ARBA00022679"/>
    </source>
</evidence>
<dbReference type="InterPro" id="IPR040072">
    <property type="entry name" value="Methyltransferase_A"/>
</dbReference>
<evidence type="ECO:0000256" key="5">
    <source>
        <dbReference type="ARBA" id="ARBA00022603"/>
    </source>
</evidence>